<reference evidence="1" key="1">
    <citation type="submission" date="2023-07" db="EMBL/GenBank/DDBJ databases">
        <title>draft genome sequence of fig (Ficus carica).</title>
        <authorList>
            <person name="Takahashi T."/>
            <person name="Nishimura K."/>
        </authorList>
    </citation>
    <scope>NUCLEOTIDE SEQUENCE</scope>
</reference>
<evidence type="ECO:0000313" key="1">
    <source>
        <dbReference type="EMBL" id="GMN41459.1"/>
    </source>
</evidence>
<dbReference type="AlphaFoldDB" id="A0AA87ZQH3"/>
<keyword evidence="2" id="KW-1185">Reference proteome</keyword>
<sequence length="95" mass="11291">MGYIYAAMYRAKETIKKELVKKDDYAVYWDIIDHRWEQHRNLPLHAAGFYLNPKNFYGTEGDMHNDILSGMFDCIERLVPDTKVQEKIIKEISSY</sequence>
<accession>A0AA87ZQH3</accession>
<dbReference type="EMBL" id="BTGU01000012">
    <property type="protein sequence ID" value="GMN41459.1"/>
    <property type="molecule type" value="Genomic_DNA"/>
</dbReference>
<protein>
    <submittedName>
        <fullName evidence="1">Uncharacterized protein</fullName>
    </submittedName>
</protein>
<gene>
    <name evidence="1" type="ORF">TIFTF001_010689</name>
</gene>
<dbReference type="Proteomes" id="UP001187192">
    <property type="component" value="Unassembled WGS sequence"/>
</dbReference>
<organism evidence="1 2">
    <name type="scientific">Ficus carica</name>
    <name type="common">Common fig</name>
    <dbReference type="NCBI Taxonomy" id="3494"/>
    <lineage>
        <taxon>Eukaryota</taxon>
        <taxon>Viridiplantae</taxon>
        <taxon>Streptophyta</taxon>
        <taxon>Embryophyta</taxon>
        <taxon>Tracheophyta</taxon>
        <taxon>Spermatophyta</taxon>
        <taxon>Magnoliopsida</taxon>
        <taxon>eudicotyledons</taxon>
        <taxon>Gunneridae</taxon>
        <taxon>Pentapetalae</taxon>
        <taxon>rosids</taxon>
        <taxon>fabids</taxon>
        <taxon>Rosales</taxon>
        <taxon>Moraceae</taxon>
        <taxon>Ficeae</taxon>
        <taxon>Ficus</taxon>
    </lineage>
</organism>
<comment type="caution">
    <text evidence="1">The sequence shown here is derived from an EMBL/GenBank/DDBJ whole genome shotgun (WGS) entry which is preliminary data.</text>
</comment>
<evidence type="ECO:0000313" key="2">
    <source>
        <dbReference type="Proteomes" id="UP001187192"/>
    </source>
</evidence>
<proteinExistence type="predicted"/>
<name>A0AA87ZQH3_FICCA</name>